<evidence type="ECO:0000256" key="1">
    <source>
        <dbReference type="SAM" id="SignalP"/>
    </source>
</evidence>
<name>G7UPS7_PSEUP</name>
<sequence length="158" mass="17295">MLRVFAVVLLALGLHAAGPARAQDAVTCESRDNRYRECRGFEGRARLDRALSDAPCIEGRTWGTRKGMIWVDQGCRGRFVPSWHAGPGGAGKGRTIRCESTDDRTRECAAGFRGRAVLVRQLSDSRCVEGRSWGQRGSSIWVSQGCRGEFAEDRGGGH</sequence>
<gene>
    <name evidence="2" type="ordered locus">DSC_04820</name>
</gene>
<dbReference type="HOGENOM" id="CLU_090005_1_1_6"/>
<evidence type="ECO:0000313" key="2">
    <source>
        <dbReference type="EMBL" id="AER55617.1"/>
    </source>
</evidence>
<dbReference type="Proteomes" id="UP000005870">
    <property type="component" value="Chromosome"/>
</dbReference>
<dbReference type="RefSeq" id="WP_014159794.1">
    <property type="nucleotide sequence ID" value="NC_016147.2"/>
</dbReference>
<dbReference type="InterPro" id="IPR021381">
    <property type="entry name" value="DUF3011"/>
</dbReference>
<proteinExistence type="predicted"/>
<dbReference type="AlphaFoldDB" id="G7UPS7"/>
<dbReference type="eggNOG" id="ENOG5031B6D">
    <property type="taxonomic scope" value="Bacteria"/>
</dbReference>
<dbReference type="STRING" id="1045855.DSC_04820"/>
<evidence type="ECO:0008006" key="4">
    <source>
        <dbReference type="Google" id="ProtNLM"/>
    </source>
</evidence>
<dbReference type="Pfam" id="PF11218">
    <property type="entry name" value="DUF3011"/>
    <property type="match status" value="1"/>
</dbReference>
<evidence type="ECO:0000313" key="3">
    <source>
        <dbReference type="Proteomes" id="UP000005870"/>
    </source>
</evidence>
<organism evidence="2 3">
    <name type="scientific">Pseudoxanthomonas spadix (strain BD-a59)</name>
    <dbReference type="NCBI Taxonomy" id="1045855"/>
    <lineage>
        <taxon>Bacteria</taxon>
        <taxon>Pseudomonadati</taxon>
        <taxon>Pseudomonadota</taxon>
        <taxon>Gammaproteobacteria</taxon>
        <taxon>Lysobacterales</taxon>
        <taxon>Lysobacteraceae</taxon>
        <taxon>Pseudoxanthomonas</taxon>
    </lineage>
</organism>
<keyword evidence="3" id="KW-1185">Reference proteome</keyword>
<dbReference type="KEGG" id="psd:DSC_04820"/>
<protein>
    <recommendedName>
        <fullName evidence="4">DUF3011 domain-containing protein</fullName>
    </recommendedName>
</protein>
<dbReference type="EMBL" id="CP003093">
    <property type="protein sequence ID" value="AER55617.1"/>
    <property type="molecule type" value="Genomic_DNA"/>
</dbReference>
<keyword evidence="1" id="KW-0732">Signal</keyword>
<dbReference type="OrthoDB" id="6052310at2"/>
<feature type="chain" id="PRO_5003504243" description="DUF3011 domain-containing protein" evidence="1">
    <location>
        <begin position="23"/>
        <end position="158"/>
    </location>
</feature>
<reference evidence="2 3" key="1">
    <citation type="journal article" date="2012" name="J. Bacteriol.">
        <title>Complete Genome Sequence of the BTEX-Degrading Bacterium Pseudoxanthomonas spadix BD-a59.</title>
        <authorList>
            <person name="Lee S.H."/>
            <person name="Jin H.M."/>
            <person name="Lee H.J."/>
            <person name="Kim J.M."/>
            <person name="Jeon C.O."/>
        </authorList>
    </citation>
    <scope>NUCLEOTIDE SEQUENCE [LARGE SCALE GENOMIC DNA]</scope>
    <source>
        <strain evidence="2 3">BD-a59</strain>
    </source>
</reference>
<feature type="signal peptide" evidence="1">
    <location>
        <begin position="1"/>
        <end position="22"/>
    </location>
</feature>
<accession>G7UPS7</accession>